<dbReference type="Proteomes" id="UP000183471">
    <property type="component" value="Unassembled WGS sequence"/>
</dbReference>
<feature type="region of interest" description="Disordered" evidence="3">
    <location>
        <begin position="319"/>
        <end position="344"/>
    </location>
</feature>
<evidence type="ECO:0000313" key="5">
    <source>
        <dbReference type="Proteomes" id="UP000183471"/>
    </source>
</evidence>
<comment type="caution">
    <text evidence="4">The sequence shown here is derived from an EMBL/GenBank/DDBJ whole genome shotgun (WGS) entry which is preliminary data.</text>
</comment>
<evidence type="ECO:0000313" key="4">
    <source>
        <dbReference type="EMBL" id="SDQ76432.1"/>
    </source>
</evidence>
<sequence length="707" mass="74748">MSNSSALLDFQTGRNASRMRRSQLVNGKAGLPPAKERVRADQETITRPAGLFPSEAVPSNVFPAQLSATTIKNTGQAPMTGRDASRARRAELVQGKKGILKHKASVTTMDPGSVYLPAVNVNTMPGMGAGRLAAQAVRNERINSGQARDVAARPSGRLRNANPIQYPPKVTESKSYAGHKVTGVRIGCGENVTGDERGAALQVTGIQYIGTEAGYNPREGGIKVGASKTVAGQIVTGSQVRSKISITGDESNPALQITGECDQELVDDLLPRREQGSYAPMQFQSQNDPHGRSVFGANLGRSVKSIGSRNRSIVYSNEESAGGRPITGTAVGRSELTTGDESGSCRDVTGNQYLMPAAKQPLCETNGRDLPKKVGISHTLQGARTTGTQVGQRIRQRGNITGTEEKGICQNISGTEYSGAEQYTCHCGTSPAQAGNGNVSHAITWEGQRVTGVDIEHNEKVTGDEQGVCGAITGTPYAGPNQYQAFCSAENEDKAGRRISSQMASGNHVSGDLPLNVDQVSGTQRGSEHEITGTRYYVANPGKDVDTDLMERIKQINDSFSIRSPQRESQVRTGIDAVNAPTAGSRITGTFSAGVGKITGNQEFNFNPRPKVEASADKSRITGEGRIEGRTITGSAWISKDNVTGTEGYIAAERNPSQRSGDLHAWAGARKFKAKATHPEPTHHVTGMVGWSPAASAPITVSGGGRG</sequence>
<feature type="region of interest" description="Disordered" evidence="3">
    <location>
        <begin position="675"/>
        <end position="707"/>
    </location>
</feature>
<evidence type="ECO:0000256" key="3">
    <source>
        <dbReference type="SAM" id="MobiDB-lite"/>
    </source>
</evidence>
<keyword evidence="1" id="KW-0677">Repeat</keyword>
<evidence type="ECO:0000256" key="2">
    <source>
        <dbReference type="ARBA" id="ARBA00024044"/>
    </source>
</evidence>
<keyword evidence="5" id="KW-1185">Reference proteome</keyword>
<organism evidence="4 5">
    <name type="scientific">Nitrosospira multiformis</name>
    <dbReference type="NCBI Taxonomy" id="1231"/>
    <lineage>
        <taxon>Bacteria</taxon>
        <taxon>Pseudomonadati</taxon>
        <taxon>Pseudomonadota</taxon>
        <taxon>Betaproteobacteria</taxon>
        <taxon>Nitrosomonadales</taxon>
        <taxon>Nitrosomonadaceae</taxon>
        <taxon>Nitrosospira</taxon>
    </lineage>
</organism>
<comment type="similarity">
    <text evidence="2">Belongs to the CsoS2 family.</text>
</comment>
<dbReference type="EMBL" id="FNKY01000001">
    <property type="protein sequence ID" value="SDQ76432.1"/>
    <property type="molecule type" value="Genomic_DNA"/>
</dbReference>
<reference evidence="4 5" key="1">
    <citation type="submission" date="2016-10" db="EMBL/GenBank/DDBJ databases">
        <authorList>
            <person name="Varghese N."/>
            <person name="Submissions S."/>
        </authorList>
    </citation>
    <scope>NUCLEOTIDE SEQUENCE [LARGE SCALE GENOMIC DNA]</scope>
    <source>
        <strain evidence="4 5">Nl1</strain>
    </source>
</reference>
<proteinExistence type="inferred from homology"/>
<dbReference type="Pfam" id="PF12288">
    <property type="entry name" value="CsoS2_M"/>
    <property type="match status" value="3"/>
</dbReference>
<feature type="region of interest" description="Disordered" evidence="3">
    <location>
        <begin position="1"/>
        <end position="42"/>
    </location>
</feature>
<dbReference type="InterPro" id="IPR020990">
    <property type="entry name" value="CSOS2/2B"/>
</dbReference>
<evidence type="ECO:0000256" key="1">
    <source>
        <dbReference type="ARBA" id="ARBA00022737"/>
    </source>
</evidence>
<gene>
    <name evidence="4" type="ORF">SAMN05216402_2195</name>
</gene>
<dbReference type="RefSeq" id="WP_176759969.1">
    <property type="nucleotide sequence ID" value="NZ_FNKY01000001.1"/>
</dbReference>
<accession>A0ABY0TG01</accession>
<name>A0ABY0TG01_9PROT</name>
<protein>
    <submittedName>
        <fullName evidence="4">Carboxysome shell peptide mid-region</fullName>
    </submittedName>
</protein>